<dbReference type="GO" id="GO:0036498">
    <property type="term" value="P:IRE1-mediated unfolded protein response"/>
    <property type="evidence" value="ECO:0007669"/>
    <property type="project" value="TreeGrafter"/>
</dbReference>
<dbReference type="GO" id="GO:0005524">
    <property type="term" value="F:ATP binding"/>
    <property type="evidence" value="ECO:0007669"/>
    <property type="project" value="InterPro"/>
</dbReference>
<dbReference type="AlphaFoldDB" id="A0A6G0HJ14"/>
<sequence length="409" mass="46938">MKMNDKLKELLRRLKNHFISPNLECEDCAALPGSKKKKKKKKKKKAKAENPNDEVFTAKTDQTSAPIVESTSNVKPFHFNPTTSSITHKWLQISKRWKENLEKLLSTDESKVTRIGSMIYVNDAEFRIAKGSDGTEVFLGLRDDGTEVAIKRMSKCNYQVLKNEEGILRLPELDHPSIVRYVDAAEDENFGYLGLQLCEYTLEECIRNNDDGLLKKKLVYQILESLRVLHCQNPPILHRDLKPQNVLIDVNGRARLADFGISRRLLKGQTTYRTGSAGTKCWMAKETLAEEDDIPYKPNTDVQFPPELVQKMDAKNKAYPDNTLGLLRFIRNLHEHYAKDAAQVDVMAFFPDLFGCVYKFAKTQRWNLESPLKEMFQREDFPTSFVMPLINLEEHLGVPVQESEPSDLK</sequence>
<evidence type="ECO:0000259" key="2">
    <source>
        <dbReference type="PROSITE" id="PS50011"/>
    </source>
</evidence>
<dbReference type="GO" id="GO:0051082">
    <property type="term" value="F:unfolded protein binding"/>
    <property type="evidence" value="ECO:0007669"/>
    <property type="project" value="TreeGrafter"/>
</dbReference>
<dbReference type="SMART" id="SM00220">
    <property type="entry name" value="S_TKc"/>
    <property type="match status" value="1"/>
</dbReference>
<feature type="domain" description="Protein kinase" evidence="2">
    <location>
        <begin position="122"/>
        <end position="377"/>
    </location>
</feature>
<dbReference type="GO" id="GO:0004521">
    <property type="term" value="F:RNA endonuclease activity"/>
    <property type="evidence" value="ECO:0007669"/>
    <property type="project" value="InterPro"/>
</dbReference>
<protein>
    <submittedName>
        <fullName evidence="3">Putative serine/threonine-protein kinase irlA</fullName>
    </submittedName>
</protein>
<gene>
    <name evidence="3" type="ORF">D5F01_LYC22623</name>
</gene>
<dbReference type="PROSITE" id="PS50011">
    <property type="entry name" value="PROTEIN_KINASE_DOM"/>
    <property type="match status" value="1"/>
</dbReference>
<dbReference type="EMBL" id="REGW02000023">
    <property type="protein sequence ID" value="KAE8279037.1"/>
    <property type="molecule type" value="Genomic_DNA"/>
</dbReference>
<feature type="compositionally biased region" description="Basic residues" evidence="1">
    <location>
        <begin position="34"/>
        <end position="46"/>
    </location>
</feature>
<evidence type="ECO:0000256" key="1">
    <source>
        <dbReference type="SAM" id="MobiDB-lite"/>
    </source>
</evidence>
<comment type="caution">
    <text evidence="3">The sequence shown here is derived from an EMBL/GenBank/DDBJ whole genome shotgun (WGS) entry which is preliminary data.</text>
</comment>
<dbReference type="PANTHER" id="PTHR13954">
    <property type="entry name" value="IRE1-RELATED"/>
    <property type="match status" value="1"/>
</dbReference>
<keyword evidence="4" id="KW-1185">Reference proteome</keyword>
<keyword evidence="3" id="KW-0418">Kinase</keyword>
<dbReference type="InterPro" id="IPR045133">
    <property type="entry name" value="IRE1/2-like"/>
</dbReference>
<dbReference type="GO" id="GO:0070059">
    <property type="term" value="P:intrinsic apoptotic signaling pathway in response to endoplasmic reticulum stress"/>
    <property type="evidence" value="ECO:0007669"/>
    <property type="project" value="TreeGrafter"/>
</dbReference>
<evidence type="ECO:0000313" key="3">
    <source>
        <dbReference type="EMBL" id="KAE8279037.1"/>
    </source>
</evidence>
<dbReference type="Proteomes" id="UP000424527">
    <property type="component" value="Unassembled WGS sequence"/>
</dbReference>
<accession>A0A6G0HJ14</accession>
<dbReference type="SUPFAM" id="SSF56112">
    <property type="entry name" value="Protein kinase-like (PK-like)"/>
    <property type="match status" value="1"/>
</dbReference>
<proteinExistence type="predicted"/>
<dbReference type="GO" id="GO:0004674">
    <property type="term" value="F:protein serine/threonine kinase activity"/>
    <property type="evidence" value="ECO:0007669"/>
    <property type="project" value="InterPro"/>
</dbReference>
<feature type="region of interest" description="Disordered" evidence="1">
    <location>
        <begin position="31"/>
        <end position="56"/>
    </location>
</feature>
<dbReference type="Gene3D" id="1.10.510.10">
    <property type="entry name" value="Transferase(Phosphotransferase) domain 1"/>
    <property type="match status" value="1"/>
</dbReference>
<dbReference type="InterPro" id="IPR008271">
    <property type="entry name" value="Ser/Thr_kinase_AS"/>
</dbReference>
<dbReference type="PANTHER" id="PTHR13954:SF28">
    <property type="match status" value="1"/>
</dbReference>
<evidence type="ECO:0000313" key="4">
    <source>
        <dbReference type="Proteomes" id="UP000424527"/>
    </source>
</evidence>
<name>A0A6G0HJ14_LARCR</name>
<reference evidence="3 4" key="1">
    <citation type="submission" date="2019-07" db="EMBL/GenBank/DDBJ databases">
        <title>Chromosome genome assembly for large yellow croaker.</title>
        <authorList>
            <person name="Xiao S."/>
        </authorList>
    </citation>
    <scope>NUCLEOTIDE SEQUENCE [LARGE SCALE GENOMIC DNA]</scope>
    <source>
        <strain evidence="3">JMULYC20181020</strain>
        <tissue evidence="3">Muscle</tissue>
    </source>
</reference>
<dbReference type="PROSITE" id="PS00108">
    <property type="entry name" value="PROTEIN_KINASE_ST"/>
    <property type="match status" value="1"/>
</dbReference>
<dbReference type="InterPro" id="IPR011009">
    <property type="entry name" value="Kinase-like_dom_sf"/>
</dbReference>
<keyword evidence="3" id="KW-0808">Transferase</keyword>
<organism evidence="3 4">
    <name type="scientific">Larimichthys crocea</name>
    <name type="common">Large yellow croaker</name>
    <name type="synonym">Pseudosciaena crocea</name>
    <dbReference type="NCBI Taxonomy" id="215358"/>
    <lineage>
        <taxon>Eukaryota</taxon>
        <taxon>Metazoa</taxon>
        <taxon>Chordata</taxon>
        <taxon>Craniata</taxon>
        <taxon>Vertebrata</taxon>
        <taxon>Euteleostomi</taxon>
        <taxon>Actinopterygii</taxon>
        <taxon>Neopterygii</taxon>
        <taxon>Teleostei</taxon>
        <taxon>Neoteleostei</taxon>
        <taxon>Acanthomorphata</taxon>
        <taxon>Eupercaria</taxon>
        <taxon>Sciaenidae</taxon>
        <taxon>Larimichthys</taxon>
    </lineage>
</organism>
<dbReference type="Pfam" id="PF00069">
    <property type="entry name" value="Pkinase"/>
    <property type="match status" value="1"/>
</dbReference>
<dbReference type="GO" id="GO:1990604">
    <property type="term" value="C:IRE1-TRAF2-ASK1 complex"/>
    <property type="evidence" value="ECO:0007669"/>
    <property type="project" value="TreeGrafter"/>
</dbReference>
<dbReference type="InterPro" id="IPR000719">
    <property type="entry name" value="Prot_kinase_dom"/>
</dbReference>